<accession>A0A9W4CYN1</accession>
<sequence>MRTATLLACVGTWLVSLVSTVQAGDYQCGNGAVIPKSYVQSTMNHAKAQAKNRQSGHSLQSPGNEMNVTPGVGPTVQLYWREILHMDYYHKIDNVQYNYRVVFDSNFNLMSVEAVTQSGSQMGRVLNCQ</sequence>
<name>A0A9W4CYN1_BLUGR</name>
<comment type="caution">
    <text evidence="2">The sequence shown here is derived from an EMBL/GenBank/DDBJ whole genome shotgun (WGS) entry which is preliminary data.</text>
</comment>
<evidence type="ECO:0000313" key="2">
    <source>
        <dbReference type="EMBL" id="CAD6500998.1"/>
    </source>
</evidence>
<evidence type="ECO:0000313" key="3">
    <source>
        <dbReference type="Proteomes" id="UP000683417"/>
    </source>
</evidence>
<evidence type="ECO:0000256" key="1">
    <source>
        <dbReference type="SAM" id="SignalP"/>
    </source>
</evidence>
<dbReference type="AlphaFoldDB" id="A0A9W4CYN1"/>
<keyword evidence="1" id="KW-0732">Signal</keyword>
<feature type="signal peptide" evidence="1">
    <location>
        <begin position="1"/>
        <end position="23"/>
    </location>
</feature>
<dbReference type="Proteomes" id="UP000683417">
    <property type="component" value="Unassembled WGS sequence"/>
</dbReference>
<dbReference type="EMBL" id="CAJHIT010000004">
    <property type="protein sequence ID" value="CAD6500998.1"/>
    <property type="molecule type" value="Genomic_DNA"/>
</dbReference>
<feature type="chain" id="PRO_5040760196" evidence="1">
    <location>
        <begin position="24"/>
        <end position="129"/>
    </location>
</feature>
<organism evidence="2 3">
    <name type="scientific">Blumeria graminis f. sp. triticale</name>
    <dbReference type="NCBI Taxonomy" id="1689686"/>
    <lineage>
        <taxon>Eukaryota</taxon>
        <taxon>Fungi</taxon>
        <taxon>Dikarya</taxon>
        <taxon>Ascomycota</taxon>
        <taxon>Pezizomycotina</taxon>
        <taxon>Leotiomycetes</taxon>
        <taxon>Erysiphales</taxon>
        <taxon>Erysiphaceae</taxon>
        <taxon>Blumeria</taxon>
    </lineage>
</organism>
<reference evidence="2" key="1">
    <citation type="submission" date="2020-10" db="EMBL/GenBank/DDBJ databases">
        <authorList>
            <person name="Muller C M."/>
        </authorList>
    </citation>
    <scope>NUCLEOTIDE SEQUENCE</scope>
    <source>
        <strain evidence="2">THUN-12</strain>
    </source>
</reference>
<proteinExistence type="predicted"/>
<gene>
    <name evidence="2" type="ORF">BGTH12_LOCUS2356</name>
</gene>
<protein>
    <submittedName>
        <fullName evidence="2">BgTH12-06699</fullName>
    </submittedName>
</protein>